<gene>
    <name evidence="2" type="ORF">Tci_044151</name>
</gene>
<dbReference type="EMBL" id="BKCJ010006438">
    <property type="protein sequence ID" value="GEU72173.1"/>
    <property type="molecule type" value="Genomic_DNA"/>
</dbReference>
<protein>
    <recommendedName>
        <fullName evidence="3">DUF4283 domain-containing protein</fullName>
    </recommendedName>
</protein>
<feature type="region of interest" description="Disordered" evidence="1">
    <location>
        <begin position="230"/>
        <end position="276"/>
    </location>
</feature>
<evidence type="ECO:0008006" key="3">
    <source>
        <dbReference type="Google" id="ProtNLM"/>
    </source>
</evidence>
<accession>A0A6L2MDV3</accession>
<sequence length="276" mass="31027">MAKESRAYSSQPKKGNEGFVKSSFASVLKSGNHVPIMAHDSARAIVLDDSCIMEKDFSCSLMGKVKDINVLSNLYLTFTNEGFENFKLTYLGGFWVLIDSESKSLKEKITNHVGVASWFHELLPGSNSFVSDDRIVWVSVEGLPIKTLTRNTFAKIISSWGELIDVEDHVNVSLSYKKLCVKTRNNVIINDKGKKSDNGFAKELEVDHVSVTKDPFGIYKLLNKKNDKEYTKGEDPTFPLGFTPDDADKNALNNEKSTHQPNDNLHSSNHYKKKWI</sequence>
<organism evidence="2">
    <name type="scientific">Tanacetum cinerariifolium</name>
    <name type="common">Dalmatian daisy</name>
    <name type="synonym">Chrysanthemum cinerariifolium</name>
    <dbReference type="NCBI Taxonomy" id="118510"/>
    <lineage>
        <taxon>Eukaryota</taxon>
        <taxon>Viridiplantae</taxon>
        <taxon>Streptophyta</taxon>
        <taxon>Embryophyta</taxon>
        <taxon>Tracheophyta</taxon>
        <taxon>Spermatophyta</taxon>
        <taxon>Magnoliopsida</taxon>
        <taxon>eudicotyledons</taxon>
        <taxon>Gunneridae</taxon>
        <taxon>Pentapetalae</taxon>
        <taxon>asterids</taxon>
        <taxon>campanulids</taxon>
        <taxon>Asterales</taxon>
        <taxon>Asteraceae</taxon>
        <taxon>Asteroideae</taxon>
        <taxon>Anthemideae</taxon>
        <taxon>Anthemidinae</taxon>
        <taxon>Tanacetum</taxon>
    </lineage>
</organism>
<feature type="compositionally biased region" description="Polar residues" evidence="1">
    <location>
        <begin position="251"/>
        <end position="268"/>
    </location>
</feature>
<evidence type="ECO:0000313" key="2">
    <source>
        <dbReference type="EMBL" id="GEU72173.1"/>
    </source>
</evidence>
<proteinExistence type="predicted"/>
<name>A0A6L2MDV3_TANCI</name>
<evidence type="ECO:0000256" key="1">
    <source>
        <dbReference type="SAM" id="MobiDB-lite"/>
    </source>
</evidence>
<comment type="caution">
    <text evidence="2">The sequence shown here is derived from an EMBL/GenBank/DDBJ whole genome shotgun (WGS) entry which is preliminary data.</text>
</comment>
<reference evidence="2" key="1">
    <citation type="journal article" date="2019" name="Sci. Rep.">
        <title>Draft genome of Tanacetum cinerariifolium, the natural source of mosquito coil.</title>
        <authorList>
            <person name="Yamashiro T."/>
            <person name="Shiraishi A."/>
            <person name="Satake H."/>
            <person name="Nakayama K."/>
        </authorList>
    </citation>
    <scope>NUCLEOTIDE SEQUENCE</scope>
</reference>
<dbReference type="AlphaFoldDB" id="A0A6L2MDV3"/>